<evidence type="ECO:0000259" key="10">
    <source>
        <dbReference type="PROSITE" id="PS51831"/>
    </source>
</evidence>
<dbReference type="Pfam" id="PF08335">
    <property type="entry name" value="GlnD_UR_UTase"/>
    <property type="match status" value="1"/>
</dbReference>
<reference evidence="12 14" key="2">
    <citation type="submission" date="2020-11" db="EMBL/GenBank/DDBJ databases">
        <title>Indigenous Rhizobia Nodulating Common beans in Western Kenya.</title>
        <authorList>
            <person name="Wekesa C.S."/>
            <person name="Oelmueller R."/>
            <person name="Furch A.C."/>
        </authorList>
    </citation>
    <scope>NUCLEOTIDE SEQUENCE [LARGE SCALE GENOMIC DNA]</scope>
    <source>
        <strain evidence="14">BS3</strain>
        <strain evidence="12">S3</strain>
    </source>
</reference>
<comment type="caution">
    <text evidence="7">Lacks conserved residue(s) required for the propagation of feature annotation.</text>
</comment>
<feature type="compositionally biased region" description="Low complexity" evidence="8">
    <location>
        <begin position="949"/>
        <end position="959"/>
    </location>
</feature>
<keyword evidence="2 7" id="KW-0548">Nucleotidyltransferase</keyword>
<dbReference type="Gene3D" id="1.10.3090.10">
    <property type="entry name" value="cca-adding enzyme, domain 2"/>
    <property type="match status" value="1"/>
</dbReference>
<evidence type="ECO:0000256" key="4">
    <source>
        <dbReference type="ARBA" id="ARBA00022801"/>
    </source>
</evidence>
<dbReference type="Gene3D" id="3.30.70.260">
    <property type="match status" value="1"/>
</dbReference>
<comment type="cofactor">
    <cofactor evidence="7">
        <name>Mg(2+)</name>
        <dbReference type="ChEBI" id="CHEBI:18420"/>
    </cofactor>
</comment>
<evidence type="ECO:0000256" key="2">
    <source>
        <dbReference type="ARBA" id="ARBA00022695"/>
    </source>
</evidence>
<keyword evidence="4 7" id="KW-0378">Hydrolase</keyword>
<dbReference type="CDD" id="cd05401">
    <property type="entry name" value="NT_GlnE_GlnD_like"/>
    <property type="match status" value="1"/>
</dbReference>
<dbReference type="Proteomes" id="UP000540266">
    <property type="component" value="Chromosome"/>
</dbReference>
<dbReference type="Pfam" id="PF01842">
    <property type="entry name" value="ACT"/>
    <property type="match status" value="1"/>
</dbReference>
<dbReference type="InterPro" id="IPR002934">
    <property type="entry name" value="Polymerase_NTP_transf_dom"/>
</dbReference>
<dbReference type="PANTHER" id="PTHR47320:SF1">
    <property type="entry name" value="BIFUNCTIONAL URIDYLYLTRANSFERASE_URIDYLYL-REMOVING ENZYME"/>
    <property type="match status" value="1"/>
</dbReference>
<reference evidence="11 13" key="1">
    <citation type="submission" date="2015-11" db="EMBL/GenBank/DDBJ databases">
        <title>The limits of bacterial species coexistence and the symbiotic plasmid transference in sympatric Rhizobium populations.</title>
        <authorList>
            <person name="Perez-Carrascal O.M."/>
            <person name="VanInsberghe D."/>
            <person name="Juarez S."/>
            <person name="Polz M.F."/>
            <person name="Vinuesa P."/>
            <person name="Gonzalez V."/>
        </authorList>
    </citation>
    <scope>NUCLEOTIDE SEQUENCE [LARGE SCALE GENOMIC DNA]</scope>
    <source>
        <strain evidence="11 13">N771</strain>
    </source>
</reference>
<dbReference type="STRING" id="396.AMC85_CH00426"/>
<feature type="region of interest" description="Uridylyltransferase" evidence="7">
    <location>
        <begin position="1"/>
        <end position="395"/>
    </location>
</feature>
<organism evidence="12 14">
    <name type="scientific">Rhizobium phaseoli</name>
    <dbReference type="NCBI Taxonomy" id="396"/>
    <lineage>
        <taxon>Bacteria</taxon>
        <taxon>Pseudomonadati</taxon>
        <taxon>Pseudomonadota</taxon>
        <taxon>Alphaproteobacteria</taxon>
        <taxon>Hyphomicrobiales</taxon>
        <taxon>Rhizobiaceae</taxon>
        <taxon>Rhizobium/Agrobacterium group</taxon>
        <taxon>Rhizobium</taxon>
    </lineage>
</organism>
<feature type="compositionally biased region" description="Basic and acidic residues" evidence="8">
    <location>
        <begin position="11"/>
        <end position="21"/>
    </location>
</feature>
<proteinExistence type="inferred from homology"/>
<comment type="activity regulation">
    <text evidence="7">Uridylyltransferase (UTase) activity is inhibited by glutamine, while glutamine activates uridylyl-removing (UR) activity.</text>
</comment>
<dbReference type="EC" id="2.7.7.59" evidence="7"/>
<dbReference type="CDD" id="cd00077">
    <property type="entry name" value="HDc"/>
    <property type="match status" value="1"/>
</dbReference>
<dbReference type="GO" id="GO:0008081">
    <property type="term" value="F:phosphoric diester hydrolase activity"/>
    <property type="evidence" value="ECO:0007669"/>
    <property type="project" value="UniProtKB-UniRule"/>
</dbReference>
<evidence type="ECO:0000313" key="12">
    <source>
        <dbReference type="EMBL" id="QPK08220.1"/>
    </source>
</evidence>
<dbReference type="NCBIfam" id="TIGR01693">
    <property type="entry name" value="UTase_glnD"/>
    <property type="match status" value="1"/>
</dbReference>
<protein>
    <recommendedName>
        <fullName evidence="7">Bifunctional uridylyltransferase/uridylyl-removing enzyme</fullName>
        <shortName evidence="7">UTase/UR</shortName>
    </recommendedName>
    <alternativeName>
        <fullName evidence="7">Bifunctional [protein-PII] modification enzyme</fullName>
    </alternativeName>
    <alternativeName>
        <fullName evidence="7">Bifunctional nitrogen sensor protein</fullName>
    </alternativeName>
    <domain>
        <recommendedName>
            <fullName evidence="7">[Protein-PII] uridylyltransferase</fullName>
            <shortName evidence="7">PII uridylyltransferase</shortName>
            <shortName evidence="7">UTase</shortName>
            <ecNumber evidence="7">2.7.7.59</ecNumber>
        </recommendedName>
    </domain>
    <domain>
        <recommendedName>
            <fullName evidence="7">[Protein-PII]-UMP uridylyl-removing enzyme</fullName>
            <shortName evidence="7">UR</shortName>
            <ecNumber evidence="7">3.1.4.-</ecNumber>
        </recommendedName>
    </domain>
</protein>
<dbReference type="InterPro" id="IPR043519">
    <property type="entry name" value="NT_sf"/>
</dbReference>
<dbReference type="AlphaFoldDB" id="A0A192T2V3"/>
<dbReference type="GO" id="GO:0006808">
    <property type="term" value="P:regulation of nitrogen utilization"/>
    <property type="evidence" value="ECO:0007669"/>
    <property type="project" value="UniProtKB-UniRule"/>
</dbReference>
<dbReference type="InterPro" id="IPR006674">
    <property type="entry name" value="HD_domain"/>
</dbReference>
<keyword evidence="6 7" id="KW-0511">Multifunctional enzyme</keyword>
<dbReference type="EMBL" id="CP064931">
    <property type="protein sequence ID" value="QPK08220.1"/>
    <property type="molecule type" value="Genomic_DNA"/>
</dbReference>
<evidence type="ECO:0000313" key="13">
    <source>
        <dbReference type="Proteomes" id="UP000078551"/>
    </source>
</evidence>
<dbReference type="EC" id="3.1.4.-" evidence="7"/>
<dbReference type="GeneID" id="45955797"/>
<dbReference type="CDD" id="cd04900">
    <property type="entry name" value="ACT_UUR-like_1"/>
    <property type="match status" value="1"/>
</dbReference>
<dbReference type="SUPFAM" id="SSF81593">
    <property type="entry name" value="Nucleotidyltransferase substrate binding subunit/domain"/>
    <property type="match status" value="1"/>
</dbReference>
<dbReference type="SUPFAM" id="SSF81891">
    <property type="entry name" value="Poly A polymerase C-terminal region-like"/>
    <property type="match status" value="1"/>
</dbReference>
<dbReference type="SUPFAM" id="SSF81301">
    <property type="entry name" value="Nucleotidyltransferase"/>
    <property type="match status" value="1"/>
</dbReference>
<accession>A0A192T2V3</accession>
<gene>
    <name evidence="7 11" type="primary">glnD</name>
    <name evidence="11" type="ORF">AMC81_CH00425</name>
    <name evidence="12" type="ORF">HER27_017440</name>
</gene>
<dbReference type="NCBIfam" id="NF003467">
    <property type="entry name" value="PRK05092.1"/>
    <property type="match status" value="1"/>
</dbReference>
<dbReference type="EMBL" id="CP013568">
    <property type="protein sequence ID" value="ANL83250.1"/>
    <property type="molecule type" value="Genomic_DNA"/>
</dbReference>
<dbReference type="CDD" id="cd04899">
    <property type="entry name" value="ACT_ACR-UUR-like_2"/>
    <property type="match status" value="1"/>
</dbReference>
<evidence type="ECO:0000313" key="14">
    <source>
        <dbReference type="Proteomes" id="UP000540266"/>
    </source>
</evidence>
<keyword evidence="1 7" id="KW-0808">Transferase</keyword>
<dbReference type="InterPro" id="IPR003607">
    <property type="entry name" value="HD/PDEase_dom"/>
</dbReference>
<evidence type="ECO:0000256" key="1">
    <source>
        <dbReference type="ARBA" id="ARBA00022679"/>
    </source>
</evidence>
<dbReference type="SMART" id="SM00471">
    <property type="entry name" value="HDc"/>
    <property type="match status" value="1"/>
</dbReference>
<evidence type="ECO:0000256" key="5">
    <source>
        <dbReference type="ARBA" id="ARBA00022842"/>
    </source>
</evidence>
<feature type="region of interest" description="Disordered" evidence="8">
    <location>
        <begin position="935"/>
        <end position="968"/>
    </location>
</feature>
<feature type="domain" description="HD" evidence="10">
    <location>
        <begin position="512"/>
        <end position="628"/>
    </location>
</feature>
<feature type="domain" description="ACT" evidence="9">
    <location>
        <begin position="863"/>
        <end position="942"/>
    </location>
</feature>
<dbReference type="RefSeq" id="WP_064824739.1">
    <property type="nucleotide sequence ID" value="NZ_CP013522.1"/>
</dbReference>
<sequence length="968" mass="108692">MQTKPAAGREPAARHEQDATPAKAMRDLDFSTILDTELLQNQCDAVAEANRNRPDVMRSDLLAVLKKASTEGRQKARAALAADGSGLNCAYRISWLQDQIITVLYNFATSHIFPQQKDKFAVTAVGGYGRDTLAPGSDIDLLFLFLPRPAEETHKAVEFMLYVLWDMGFKVGHATRTVEECIALSKSDMTIRTAILEMRFICGLQRLETELETRFDKEIVTGTGPEFIAAKLAERDERHRKAGDTRYLVEPNVKEGKGGLRDLHTLFWISKYYYHVRDQAELVKLGVLSKHEYRLLEKADDFLWAVRCHMHFLTGKAEERLSFDIQREIAEAFGYHTRPGLSAVERFMKHYFLVAKDVGDLTRILCAALEDQQAKSIPGLTGVISRFTHRTRKIAGSVEFVEDRGRIALADPDVFKRDPVSILRLFHVADINGLEFHPDALKRVTRSLALIDNRLRENDEANRLFMSILTSKRDPALILRRMNEAGVLGRFIPDFGKIVAMMQFNMYHHYTVDEHLIRTVDVLSEIDKSRSEDLHPLANKLIANIEDREALYVAVLLHDIAKGRLEDHSIAGARVARKLCARFGLSQKQTEIVVWLIEEHLTMSMVAQTRDLTDRKTITDFADRVQSLDRLKMLLILTICDIRAVGPGVWNGWKGQLLRTLYYETELLLAGGFSEVSRKERANAAAEALRAALSDWSQKDRNTYTKLHYQPYLLSVPLEDQLRHAHFIRQADKAGQALATMVRTDSFHAITEITVLSPDHPRLLAVIAGACAAAGANIVDAQIFTTSDGRALDTIHVSREFADDADELRRAGTIGRMIEDVLSGRKRLPEVIATRTRNRKKSKAFVIPPSVNITNSLSNKFTVIEVECLDRPGLLSEITAVLSDLSLDIQSARITTFGEKVIDTFYVTDLVGQKISGDSKRANITARMKAVMAEEEDELRERMPSGIIAPAATARTSPPAEKKADSPA</sequence>
<dbReference type="GO" id="GO:0008773">
    <property type="term" value="F:[protein-PII] uridylyltransferase activity"/>
    <property type="evidence" value="ECO:0007669"/>
    <property type="project" value="UniProtKB-UniRule"/>
</dbReference>
<keyword evidence="3" id="KW-0677">Repeat</keyword>
<keyword evidence="5 7" id="KW-0460">Magnesium</keyword>
<evidence type="ECO:0000259" key="9">
    <source>
        <dbReference type="PROSITE" id="PS51671"/>
    </source>
</evidence>
<evidence type="ECO:0000313" key="11">
    <source>
        <dbReference type="EMBL" id="ANL83250.1"/>
    </source>
</evidence>
<name>A0A192T2V3_9HYPH</name>
<dbReference type="PROSITE" id="PS51831">
    <property type="entry name" value="HD"/>
    <property type="match status" value="1"/>
</dbReference>
<dbReference type="Pfam" id="PF01966">
    <property type="entry name" value="HD"/>
    <property type="match status" value="1"/>
</dbReference>
<dbReference type="InterPro" id="IPR010043">
    <property type="entry name" value="UTase/UR"/>
</dbReference>
<evidence type="ECO:0000256" key="3">
    <source>
        <dbReference type="ARBA" id="ARBA00022737"/>
    </source>
</evidence>
<evidence type="ECO:0000256" key="8">
    <source>
        <dbReference type="SAM" id="MobiDB-lite"/>
    </source>
</evidence>
<dbReference type="Pfam" id="PF01909">
    <property type="entry name" value="NTP_transf_2"/>
    <property type="match status" value="1"/>
</dbReference>
<dbReference type="HAMAP" id="MF_00277">
    <property type="entry name" value="PII_uridylyl_transf"/>
    <property type="match status" value="1"/>
</dbReference>
<dbReference type="PROSITE" id="PS51671">
    <property type="entry name" value="ACT"/>
    <property type="match status" value="2"/>
</dbReference>
<comment type="similarity">
    <text evidence="7">Belongs to the GlnD family.</text>
</comment>
<dbReference type="PIRSF" id="PIRSF006288">
    <property type="entry name" value="PII_uridyltransf"/>
    <property type="match status" value="1"/>
</dbReference>
<comment type="domain">
    <text evidence="7">Has four distinct domains: an N-terminal nucleotidyltransferase (NT) domain responsible for UTase activity, a central HD domain that encodes UR activity, and two C-terminal ACT domains that seem to have a role in glutamine sensing.</text>
</comment>
<evidence type="ECO:0000256" key="7">
    <source>
        <dbReference type="HAMAP-Rule" id="MF_00277"/>
    </source>
</evidence>
<comment type="function">
    <text evidence="7">Modifies, by uridylylation and deuridylylation, the PII regulatory proteins (GlnB and homologs), in response to the nitrogen status of the cell that GlnD senses through the glutamine level. Under low glutamine levels, catalyzes the conversion of the PII proteins and UTP to PII-UMP and PPi, while under higher glutamine levels, GlnD hydrolyzes PII-UMP to PII and UMP (deuridylylation). Thus, controls uridylylation state and activity of the PII proteins, and plays an important role in the regulation of nitrogen metabolism.</text>
</comment>
<dbReference type="Proteomes" id="UP000078551">
    <property type="component" value="Chromosome"/>
</dbReference>
<comment type="catalytic activity">
    <reaction evidence="7">
        <text>[protein-PII]-L-tyrosine + UTP = [protein-PII]-uridylyl-L-tyrosine + diphosphate</text>
        <dbReference type="Rhea" id="RHEA:13673"/>
        <dbReference type="Rhea" id="RHEA-COMP:12147"/>
        <dbReference type="Rhea" id="RHEA-COMP:12148"/>
        <dbReference type="ChEBI" id="CHEBI:33019"/>
        <dbReference type="ChEBI" id="CHEBI:46398"/>
        <dbReference type="ChEBI" id="CHEBI:46858"/>
        <dbReference type="ChEBI" id="CHEBI:90602"/>
        <dbReference type="EC" id="2.7.7.59"/>
    </reaction>
</comment>
<dbReference type="SUPFAM" id="SSF55021">
    <property type="entry name" value="ACT-like"/>
    <property type="match status" value="2"/>
</dbReference>
<dbReference type="InterPro" id="IPR002912">
    <property type="entry name" value="ACT_dom"/>
</dbReference>
<feature type="region of interest" description="Disordered" evidence="8">
    <location>
        <begin position="1"/>
        <end position="21"/>
    </location>
</feature>
<feature type="domain" description="ACT" evidence="9">
    <location>
        <begin position="752"/>
        <end position="833"/>
    </location>
</feature>
<dbReference type="InterPro" id="IPR013546">
    <property type="entry name" value="PII_UdlTrfase/GS_AdlTrfase"/>
</dbReference>
<dbReference type="InterPro" id="IPR045865">
    <property type="entry name" value="ACT-like_dom_sf"/>
</dbReference>
<dbReference type="Gene3D" id="3.30.460.10">
    <property type="entry name" value="Beta Polymerase, domain 2"/>
    <property type="match status" value="1"/>
</dbReference>
<evidence type="ECO:0000256" key="6">
    <source>
        <dbReference type="ARBA" id="ARBA00023268"/>
    </source>
</evidence>
<dbReference type="PANTHER" id="PTHR47320">
    <property type="entry name" value="BIFUNCTIONAL URIDYLYLTRANSFERASE/URIDYLYL-REMOVING ENZYME"/>
    <property type="match status" value="1"/>
</dbReference>
<keyword evidence="13" id="KW-1185">Reference proteome</keyword>
<comment type="catalytic activity">
    <reaction evidence="7">
        <text>[protein-PII]-uridylyl-L-tyrosine + H2O = [protein-PII]-L-tyrosine + UMP + H(+)</text>
        <dbReference type="Rhea" id="RHEA:48600"/>
        <dbReference type="Rhea" id="RHEA-COMP:12147"/>
        <dbReference type="Rhea" id="RHEA-COMP:12148"/>
        <dbReference type="ChEBI" id="CHEBI:15377"/>
        <dbReference type="ChEBI" id="CHEBI:15378"/>
        <dbReference type="ChEBI" id="CHEBI:46858"/>
        <dbReference type="ChEBI" id="CHEBI:57865"/>
        <dbReference type="ChEBI" id="CHEBI:90602"/>
    </reaction>
</comment>